<feature type="compositionally biased region" description="Polar residues" evidence="1">
    <location>
        <begin position="203"/>
        <end position="215"/>
    </location>
</feature>
<dbReference type="Proteomes" id="UP000001096">
    <property type="component" value="Unassembled WGS sequence"/>
</dbReference>
<dbReference type="eggNOG" id="ENOG5031PVX">
    <property type="taxonomic scope" value="Bacteria"/>
</dbReference>
<feature type="compositionally biased region" description="Basic and acidic residues" evidence="1">
    <location>
        <begin position="189"/>
        <end position="202"/>
    </location>
</feature>
<dbReference type="HOGENOM" id="CLU_1140694_0_0_5"/>
<dbReference type="RefSeq" id="WP_006022047.1">
    <property type="nucleotide sequence ID" value="NZ_KB375283.1"/>
</dbReference>
<sequence length="243" mass="26041">MTGGIGSGLHLSSRRATRALRFAAILLGVGLVLGAGPVRAQDADEEDDGKTFEQKLMDNLMSGLGGRKLEDGSIEYRERSPLVVPSKVDALPPPQSGKRKLAPNWPKDPDEAERKAAREAAKQKAISPEEARLPLMPSELNKRAPRSSKSADNNAPGGNNANAPLMMMPSDLGYSGGLFSNVFGSSSKTETEKFTTEPERSELTQPPTGYQTPSPNFAYGVGQLKAPKETCDAATGKCEKRWD</sequence>
<feature type="region of interest" description="Disordered" evidence="1">
    <location>
        <begin position="85"/>
        <end position="166"/>
    </location>
</feature>
<feature type="compositionally biased region" description="Basic and acidic residues" evidence="1">
    <location>
        <begin position="107"/>
        <end position="132"/>
    </location>
</feature>
<evidence type="ECO:0000313" key="2">
    <source>
        <dbReference type="EMBL" id="EKS36925.1"/>
    </source>
</evidence>
<keyword evidence="3" id="KW-1185">Reference proteome</keyword>
<comment type="caution">
    <text evidence="2">The sequence shown here is derived from an EMBL/GenBank/DDBJ whole genome shotgun (WGS) entry which is preliminary data.</text>
</comment>
<feature type="region of interest" description="Disordered" evidence="1">
    <location>
        <begin position="183"/>
        <end position="216"/>
    </location>
</feature>
<organism evidence="2 3">
    <name type="scientific">Afipia broomeae ATCC 49717</name>
    <dbReference type="NCBI Taxonomy" id="883078"/>
    <lineage>
        <taxon>Bacteria</taxon>
        <taxon>Pseudomonadati</taxon>
        <taxon>Pseudomonadota</taxon>
        <taxon>Alphaproteobacteria</taxon>
        <taxon>Hyphomicrobiales</taxon>
        <taxon>Nitrobacteraceae</taxon>
        <taxon>Afipia</taxon>
    </lineage>
</organism>
<dbReference type="AlphaFoldDB" id="K8PBE7"/>
<dbReference type="PATRIC" id="fig|883078.3.peg.3459"/>
<reference evidence="2 3" key="1">
    <citation type="submission" date="2012-04" db="EMBL/GenBank/DDBJ databases">
        <title>The Genome Sequence of Afipia broomeae ATCC 49717.</title>
        <authorList>
            <consortium name="The Broad Institute Genome Sequencing Platform"/>
            <person name="Earl A."/>
            <person name="Ward D."/>
            <person name="Feldgarden M."/>
            <person name="Gevers D."/>
            <person name="Huys G."/>
            <person name="Walker B."/>
            <person name="Young S.K."/>
            <person name="Zeng Q."/>
            <person name="Gargeya S."/>
            <person name="Fitzgerald M."/>
            <person name="Haas B."/>
            <person name="Abouelleil A."/>
            <person name="Alvarado L."/>
            <person name="Arachchi H.M."/>
            <person name="Berlin A."/>
            <person name="Chapman S.B."/>
            <person name="Goldberg J."/>
            <person name="Griggs A."/>
            <person name="Gujja S."/>
            <person name="Hansen M."/>
            <person name="Howarth C."/>
            <person name="Imamovic A."/>
            <person name="Larimer J."/>
            <person name="McCowen C."/>
            <person name="Montmayeur A."/>
            <person name="Murphy C."/>
            <person name="Neiman D."/>
            <person name="Pearson M."/>
            <person name="Priest M."/>
            <person name="Roberts A."/>
            <person name="Saif S."/>
            <person name="Shea T."/>
            <person name="Sisk P."/>
            <person name="Sykes S."/>
            <person name="Wortman J."/>
            <person name="Nusbaum C."/>
            <person name="Birren B."/>
        </authorList>
    </citation>
    <scope>NUCLEOTIDE SEQUENCE [LARGE SCALE GENOMIC DNA]</scope>
    <source>
        <strain evidence="2 3">ATCC 49717</strain>
    </source>
</reference>
<accession>K8PBE7</accession>
<name>K8PBE7_9BRAD</name>
<feature type="compositionally biased region" description="Low complexity" evidence="1">
    <location>
        <begin position="153"/>
        <end position="164"/>
    </location>
</feature>
<dbReference type="EMBL" id="AGWX01000004">
    <property type="protein sequence ID" value="EKS36925.1"/>
    <property type="molecule type" value="Genomic_DNA"/>
</dbReference>
<gene>
    <name evidence="2" type="ORF">HMPREF9695_03343</name>
</gene>
<evidence type="ECO:0000256" key="1">
    <source>
        <dbReference type="SAM" id="MobiDB-lite"/>
    </source>
</evidence>
<evidence type="ECO:0000313" key="3">
    <source>
        <dbReference type="Proteomes" id="UP000001096"/>
    </source>
</evidence>
<protein>
    <submittedName>
        <fullName evidence="2">Uncharacterized protein</fullName>
    </submittedName>
</protein>
<proteinExistence type="predicted"/>